<dbReference type="AlphaFoldDB" id="X1BM39"/>
<sequence length="122" mass="14194">MEVKKIKKINFEISIPTKGLQQGKKYTVYVKDNASFIETLAMVDKIEMKSPKESIFPINEGYIHNYLQLFVNFEENSIYDDVGIYAYGPDENGFMLRFNPIRENIEFNLYPDSILQLQPDVG</sequence>
<accession>X1BM39</accession>
<protein>
    <submittedName>
        <fullName evidence="1">Uncharacterized protein</fullName>
    </submittedName>
</protein>
<reference evidence="1" key="1">
    <citation type="journal article" date="2014" name="Front. Microbiol.">
        <title>High frequency of phylogenetically diverse reductive dehalogenase-homologous genes in deep subseafloor sedimentary metagenomes.</title>
        <authorList>
            <person name="Kawai M."/>
            <person name="Futagami T."/>
            <person name="Toyoda A."/>
            <person name="Takaki Y."/>
            <person name="Nishi S."/>
            <person name="Hori S."/>
            <person name="Arai W."/>
            <person name="Tsubouchi T."/>
            <person name="Morono Y."/>
            <person name="Uchiyama I."/>
            <person name="Ito T."/>
            <person name="Fujiyama A."/>
            <person name="Inagaki F."/>
            <person name="Takami H."/>
        </authorList>
    </citation>
    <scope>NUCLEOTIDE SEQUENCE</scope>
    <source>
        <strain evidence="1">Expedition CK06-06</strain>
    </source>
</reference>
<feature type="non-terminal residue" evidence="1">
    <location>
        <position position="122"/>
    </location>
</feature>
<proteinExistence type="predicted"/>
<evidence type="ECO:0000313" key="1">
    <source>
        <dbReference type="EMBL" id="GAG85143.1"/>
    </source>
</evidence>
<organism evidence="1">
    <name type="scientific">marine sediment metagenome</name>
    <dbReference type="NCBI Taxonomy" id="412755"/>
    <lineage>
        <taxon>unclassified sequences</taxon>
        <taxon>metagenomes</taxon>
        <taxon>ecological metagenomes</taxon>
    </lineage>
</organism>
<dbReference type="EMBL" id="BART01016703">
    <property type="protein sequence ID" value="GAG85143.1"/>
    <property type="molecule type" value="Genomic_DNA"/>
</dbReference>
<gene>
    <name evidence="1" type="ORF">S01H4_32049</name>
</gene>
<name>X1BM39_9ZZZZ</name>
<comment type="caution">
    <text evidence="1">The sequence shown here is derived from an EMBL/GenBank/DDBJ whole genome shotgun (WGS) entry which is preliminary data.</text>
</comment>